<dbReference type="Pfam" id="PF08840">
    <property type="entry name" value="BAAT_C"/>
    <property type="match status" value="1"/>
</dbReference>
<dbReference type="InterPro" id="IPR042490">
    <property type="entry name" value="Thio_Ohase/BAAT_N"/>
</dbReference>
<dbReference type="Gene3D" id="2.60.40.2240">
    <property type="entry name" value="Acyl-CoA thioester hydrolase/BAAT N-terminal domain"/>
    <property type="match status" value="1"/>
</dbReference>
<dbReference type="Proteomes" id="UP001519460">
    <property type="component" value="Unassembled WGS sequence"/>
</dbReference>
<comment type="caution">
    <text evidence="4">The sequence shown here is derived from an EMBL/GenBank/DDBJ whole genome shotgun (WGS) entry which is preliminary data.</text>
</comment>
<evidence type="ECO:0000259" key="2">
    <source>
        <dbReference type="Pfam" id="PF04775"/>
    </source>
</evidence>
<dbReference type="SUPFAM" id="SSF53474">
    <property type="entry name" value="alpha/beta-Hydrolases"/>
    <property type="match status" value="1"/>
</dbReference>
<accession>A0ABD0JRT7</accession>
<dbReference type="InterPro" id="IPR016662">
    <property type="entry name" value="Acyl-CoA_thioEstase_long-chain"/>
</dbReference>
<dbReference type="AlphaFoldDB" id="A0ABD0JRT7"/>
<feature type="domain" description="Acyl-CoA thioester hydrolase/bile acid-CoA amino acid N-acetyltransferase" evidence="2">
    <location>
        <begin position="53"/>
        <end position="191"/>
    </location>
</feature>
<feature type="domain" description="BAAT/Acyl-CoA thioester hydrolase C-terminal" evidence="3">
    <location>
        <begin position="254"/>
        <end position="300"/>
    </location>
</feature>
<dbReference type="PANTHER" id="PTHR10824">
    <property type="entry name" value="ACYL-COENZYME A THIOESTERASE-RELATED"/>
    <property type="match status" value="1"/>
</dbReference>
<evidence type="ECO:0000259" key="3">
    <source>
        <dbReference type="Pfam" id="PF08840"/>
    </source>
</evidence>
<dbReference type="InterPro" id="IPR014940">
    <property type="entry name" value="BAAT_C"/>
</dbReference>
<dbReference type="PIRSF" id="PIRSF016521">
    <property type="entry name" value="Acyl-CoA_hydro"/>
    <property type="match status" value="1"/>
</dbReference>
<reference evidence="4 5" key="1">
    <citation type="journal article" date="2023" name="Sci. Data">
        <title>Genome assembly of the Korean intertidal mud-creeper Batillaria attramentaria.</title>
        <authorList>
            <person name="Patra A.K."/>
            <person name="Ho P.T."/>
            <person name="Jun S."/>
            <person name="Lee S.J."/>
            <person name="Kim Y."/>
            <person name="Won Y.J."/>
        </authorList>
    </citation>
    <scope>NUCLEOTIDE SEQUENCE [LARGE SCALE GENOMIC DNA]</scope>
    <source>
        <strain evidence="4">Wonlab-2016</strain>
    </source>
</reference>
<dbReference type="EMBL" id="JACVVK020000349">
    <property type="protein sequence ID" value="KAK7477466.1"/>
    <property type="molecule type" value="Genomic_DNA"/>
</dbReference>
<dbReference type="Pfam" id="PF04775">
    <property type="entry name" value="Bile_Hydr_Trans"/>
    <property type="match status" value="1"/>
</dbReference>
<dbReference type="PANTHER" id="PTHR10824:SF4">
    <property type="entry name" value="ACYL-COENZYME A THIOESTERASE 1-LIKE"/>
    <property type="match status" value="1"/>
</dbReference>
<evidence type="ECO:0000256" key="1">
    <source>
        <dbReference type="ARBA" id="ARBA00006538"/>
    </source>
</evidence>
<keyword evidence="5" id="KW-1185">Reference proteome</keyword>
<comment type="similarity">
    <text evidence="1">Belongs to the C/M/P thioester hydrolase family.</text>
</comment>
<evidence type="ECO:0000313" key="4">
    <source>
        <dbReference type="EMBL" id="KAK7477466.1"/>
    </source>
</evidence>
<dbReference type="InterPro" id="IPR029058">
    <property type="entry name" value="AB_hydrolase_fold"/>
</dbReference>
<sequence length="304" mass="33058">MSCKNLASARLRETCHIIQHSKYGPAVLIQPCRALSTTHTGVIQVTPKVSLFDQKVHIKVQGLSSNAKVTLHLATEQEWRRSPALFVSCSHHVARQTGELDLNTDSSLGGTYTGVDPMGLFWSMHPDPSGPQNTRMVVKNVDEPCLYTLSLYDGHLTLDDLHASGAEHQPLLTTTITKLKKSVDVKRFPVRDGGVRGILFLPAGEGPHPGVIDMFGTAGGVMEVRAALLASHGFATLALPFFRYDDLPSTLEEVQFQYFEEASEWLSSHKAVRDGGIGVVGVSKGAEFALIMAWQCPQVESPSA</sequence>
<dbReference type="Gene3D" id="3.40.50.1820">
    <property type="entry name" value="alpha/beta hydrolase"/>
    <property type="match status" value="1"/>
</dbReference>
<name>A0ABD0JRT7_9CAEN</name>
<proteinExistence type="inferred from homology"/>
<organism evidence="4 5">
    <name type="scientific">Batillaria attramentaria</name>
    <dbReference type="NCBI Taxonomy" id="370345"/>
    <lineage>
        <taxon>Eukaryota</taxon>
        <taxon>Metazoa</taxon>
        <taxon>Spiralia</taxon>
        <taxon>Lophotrochozoa</taxon>
        <taxon>Mollusca</taxon>
        <taxon>Gastropoda</taxon>
        <taxon>Caenogastropoda</taxon>
        <taxon>Sorbeoconcha</taxon>
        <taxon>Cerithioidea</taxon>
        <taxon>Batillariidae</taxon>
        <taxon>Batillaria</taxon>
    </lineage>
</organism>
<protein>
    <submittedName>
        <fullName evidence="4">Uncharacterized protein</fullName>
    </submittedName>
</protein>
<dbReference type="InterPro" id="IPR006862">
    <property type="entry name" value="Thio_Ohase/aa_AcTrfase"/>
</dbReference>
<evidence type="ECO:0000313" key="5">
    <source>
        <dbReference type="Proteomes" id="UP001519460"/>
    </source>
</evidence>
<gene>
    <name evidence="4" type="ORF">BaRGS_00031290</name>
</gene>